<feature type="transmembrane region" description="Helical" evidence="6">
    <location>
        <begin position="130"/>
        <end position="152"/>
    </location>
</feature>
<keyword evidence="8" id="KW-1185">Reference proteome</keyword>
<dbReference type="Proteomes" id="UP000663505">
    <property type="component" value="Chromosome"/>
</dbReference>
<evidence type="ECO:0000313" key="8">
    <source>
        <dbReference type="Proteomes" id="UP000663505"/>
    </source>
</evidence>
<dbReference type="Gene3D" id="1.20.1740.10">
    <property type="entry name" value="Amino acid/polyamine transporter I"/>
    <property type="match status" value="1"/>
</dbReference>
<dbReference type="GO" id="GO:0005886">
    <property type="term" value="C:plasma membrane"/>
    <property type="evidence" value="ECO:0007669"/>
    <property type="project" value="UniProtKB-SubCell"/>
</dbReference>
<dbReference type="AlphaFoldDB" id="A0A9X7Z8A8"/>
<evidence type="ECO:0000256" key="6">
    <source>
        <dbReference type="SAM" id="Phobius"/>
    </source>
</evidence>
<evidence type="ECO:0000256" key="1">
    <source>
        <dbReference type="ARBA" id="ARBA00004651"/>
    </source>
</evidence>
<keyword evidence="4 6" id="KW-1133">Transmembrane helix</keyword>
<evidence type="ECO:0000256" key="5">
    <source>
        <dbReference type="ARBA" id="ARBA00023136"/>
    </source>
</evidence>
<keyword evidence="3 6" id="KW-0812">Transmembrane</keyword>
<proteinExistence type="predicted"/>
<feature type="transmembrane region" description="Helical" evidence="6">
    <location>
        <begin position="366"/>
        <end position="386"/>
    </location>
</feature>
<dbReference type="PANTHER" id="PTHR42770">
    <property type="entry name" value="AMINO ACID TRANSPORTER-RELATED"/>
    <property type="match status" value="1"/>
</dbReference>
<evidence type="ECO:0000256" key="3">
    <source>
        <dbReference type="ARBA" id="ARBA00022692"/>
    </source>
</evidence>
<dbReference type="EMBL" id="CP071182">
    <property type="protein sequence ID" value="QSO49999.1"/>
    <property type="molecule type" value="Genomic_DNA"/>
</dbReference>
<feature type="transmembrane region" description="Helical" evidence="6">
    <location>
        <begin position="337"/>
        <end position="359"/>
    </location>
</feature>
<reference evidence="7 8" key="1">
    <citation type="submission" date="2021-02" db="EMBL/GenBank/DDBJ databases">
        <title>Alicyclobacillus curvatus sp. nov. and Alicyclobacillus mengziensis sp. nov., two acidophilic bacteria isolated from acid mine drainage.</title>
        <authorList>
            <person name="Huang Y."/>
        </authorList>
    </citation>
    <scope>NUCLEOTIDE SEQUENCE [LARGE SCALE GENOMIC DNA]</scope>
    <source>
        <strain evidence="7 8">S30H14</strain>
    </source>
</reference>
<keyword evidence="5 6" id="KW-0472">Membrane</keyword>
<protein>
    <submittedName>
        <fullName evidence="7">APC family permease</fullName>
    </submittedName>
</protein>
<dbReference type="KEGG" id="afx:JZ786_19350"/>
<dbReference type="PIRSF" id="PIRSF006060">
    <property type="entry name" value="AA_transporter"/>
    <property type="match status" value="1"/>
</dbReference>
<sequence>MVFMVPISPMVVYGYVAQQSYGMVPFVYFVGIIAMLFTALSYREMSKKFPFAGSVYSYVQRGFNPHVGFIAGWMILADYLIIPAQLYAFTAIWIHGLLPGVPSWIWVILFAAAITLINVRGVAMMNRTNWILLVLELLALVLFLFFGLRYVFLLHHGAGGFSIHPFYQPGKINAGFIASATSIAALSFLGFDGISTLSEEAKRPTKDVGNATVFALIILGVLFMLQTYLAALVHPNYSNLDPNLGFFQLSRDAGGTFLYDFILIVTILAAGIANTLVAQSAVSRILYSMGRDELLPFSKFFSKIHERTQTPLNSTLLVAVISVVLALAVPAEDLIRFINFGALSSFMLLNATVFIYFYLKQRQFKHFIRYLLLPLIGFAIVAYVWSGFDRPTFIFGLSWLALGIVLGAVKSNFYKKTPVVLEGI</sequence>
<feature type="transmembrane region" description="Helical" evidence="6">
    <location>
        <begin position="63"/>
        <end position="84"/>
    </location>
</feature>
<dbReference type="PANTHER" id="PTHR42770:SF16">
    <property type="entry name" value="AMINO ACID PERMEASE"/>
    <property type="match status" value="1"/>
</dbReference>
<evidence type="ECO:0000256" key="2">
    <source>
        <dbReference type="ARBA" id="ARBA00022475"/>
    </source>
</evidence>
<name>A0A9X7Z8A8_9BACL</name>
<feature type="transmembrane region" description="Helical" evidence="6">
    <location>
        <begin position="392"/>
        <end position="409"/>
    </location>
</feature>
<keyword evidence="2" id="KW-1003">Cell membrane</keyword>
<evidence type="ECO:0000313" key="7">
    <source>
        <dbReference type="EMBL" id="QSO49999.1"/>
    </source>
</evidence>
<comment type="subcellular location">
    <subcellularLocation>
        <location evidence="1">Cell membrane</location>
        <topology evidence="1">Multi-pass membrane protein</topology>
    </subcellularLocation>
</comment>
<feature type="transmembrane region" description="Helical" evidence="6">
    <location>
        <begin position="172"/>
        <end position="191"/>
    </location>
</feature>
<feature type="transmembrane region" description="Helical" evidence="6">
    <location>
        <begin position="20"/>
        <end position="42"/>
    </location>
</feature>
<dbReference type="InterPro" id="IPR050367">
    <property type="entry name" value="APC_superfamily"/>
</dbReference>
<feature type="transmembrane region" description="Helical" evidence="6">
    <location>
        <begin position="312"/>
        <end position="331"/>
    </location>
</feature>
<dbReference type="Pfam" id="PF13520">
    <property type="entry name" value="AA_permease_2"/>
    <property type="match status" value="1"/>
</dbReference>
<evidence type="ECO:0000256" key="4">
    <source>
        <dbReference type="ARBA" id="ARBA00022989"/>
    </source>
</evidence>
<dbReference type="GO" id="GO:0022857">
    <property type="term" value="F:transmembrane transporter activity"/>
    <property type="evidence" value="ECO:0007669"/>
    <property type="project" value="InterPro"/>
</dbReference>
<feature type="transmembrane region" description="Helical" evidence="6">
    <location>
        <begin position="212"/>
        <end position="237"/>
    </location>
</feature>
<dbReference type="InterPro" id="IPR002293">
    <property type="entry name" value="AA/rel_permease1"/>
</dbReference>
<gene>
    <name evidence="7" type="ORF">JZ786_19350</name>
</gene>
<feature type="transmembrane region" description="Helical" evidence="6">
    <location>
        <begin position="257"/>
        <end position="277"/>
    </location>
</feature>
<organism evidence="7 8">
    <name type="scientific">Alicyclobacillus mengziensis</name>
    <dbReference type="NCBI Taxonomy" id="2931921"/>
    <lineage>
        <taxon>Bacteria</taxon>
        <taxon>Bacillati</taxon>
        <taxon>Bacillota</taxon>
        <taxon>Bacilli</taxon>
        <taxon>Bacillales</taxon>
        <taxon>Alicyclobacillaceae</taxon>
        <taxon>Alicyclobacillus</taxon>
    </lineage>
</organism>
<accession>A0A9X7Z8A8</accession>
<feature type="transmembrane region" description="Helical" evidence="6">
    <location>
        <begin position="104"/>
        <end position="123"/>
    </location>
</feature>